<dbReference type="InterPro" id="IPR036116">
    <property type="entry name" value="FN3_sf"/>
</dbReference>
<protein>
    <recommendedName>
        <fullName evidence="3">Fibronectin type-III domain-containing protein</fullName>
    </recommendedName>
</protein>
<keyword evidence="2" id="KW-1185">Reference proteome</keyword>
<dbReference type="EMBL" id="BAABFT010000003">
    <property type="protein sequence ID" value="GAA4317467.1"/>
    <property type="molecule type" value="Genomic_DNA"/>
</dbReference>
<dbReference type="RefSeq" id="WP_345210407.1">
    <property type="nucleotide sequence ID" value="NZ_BAABFT010000003.1"/>
</dbReference>
<comment type="caution">
    <text evidence="1">The sequence shown here is derived from an EMBL/GenBank/DDBJ whole genome shotgun (WGS) entry which is preliminary data.</text>
</comment>
<evidence type="ECO:0000313" key="1">
    <source>
        <dbReference type="EMBL" id="GAA4317467.1"/>
    </source>
</evidence>
<gene>
    <name evidence="1" type="ORF">GCM10023149_15020</name>
</gene>
<proteinExistence type="predicted"/>
<evidence type="ECO:0008006" key="3">
    <source>
        <dbReference type="Google" id="ProtNLM"/>
    </source>
</evidence>
<dbReference type="Proteomes" id="UP001500582">
    <property type="component" value="Unassembled WGS sequence"/>
</dbReference>
<sequence>MKTFTSRVIYMSVLCFALSCSKKDGVINQSSSGNNQPVKTTDSVTVAVDSVISVTATTASVYCKVIGKAGSANAERGLCWSLAANPTITDSTVKASLVQGNGGFLVNMLGLKHGSTYHVRGYVTNGGSVSYSKDIAFKTMMMPAPTVVTGTDLLAGATAVFVTGKITSADQIKESGMLISENLQPAVSDIKVTGDKADKSLFIRINDLKPNTTYYVRAFATNEMDVTGYGEVVKLTTIPKGNLTYYLNEDPNASPTVKENYTRIRAALDKAVYYYNNYTSIEKKLNVYYNPGIPTAEGSLSGYIGVGANVSYQRTGTILHEIAHTLGVGQHWMWWDVLIRNGVYQGKNGNAALKFLTRDPNAEIHGDGQHFWPFGVNGAFEDSGDEMLYIINVMLLQAMKEDGLPIN</sequence>
<reference evidence="2" key="1">
    <citation type="journal article" date="2019" name="Int. J. Syst. Evol. Microbiol.">
        <title>The Global Catalogue of Microorganisms (GCM) 10K type strain sequencing project: providing services to taxonomists for standard genome sequencing and annotation.</title>
        <authorList>
            <consortium name="The Broad Institute Genomics Platform"/>
            <consortium name="The Broad Institute Genome Sequencing Center for Infectious Disease"/>
            <person name="Wu L."/>
            <person name="Ma J."/>
        </authorList>
    </citation>
    <scope>NUCLEOTIDE SEQUENCE [LARGE SCALE GENOMIC DNA]</scope>
    <source>
        <strain evidence="2">JCM 17705</strain>
    </source>
</reference>
<accession>A0ABP8G4S8</accession>
<dbReference type="PROSITE" id="PS51257">
    <property type="entry name" value="PROKAR_LIPOPROTEIN"/>
    <property type="match status" value="1"/>
</dbReference>
<evidence type="ECO:0000313" key="2">
    <source>
        <dbReference type="Proteomes" id="UP001500582"/>
    </source>
</evidence>
<name>A0ABP8G4S8_9SPHI</name>
<organism evidence="1 2">
    <name type="scientific">Mucilaginibacter gynuensis</name>
    <dbReference type="NCBI Taxonomy" id="1302236"/>
    <lineage>
        <taxon>Bacteria</taxon>
        <taxon>Pseudomonadati</taxon>
        <taxon>Bacteroidota</taxon>
        <taxon>Sphingobacteriia</taxon>
        <taxon>Sphingobacteriales</taxon>
        <taxon>Sphingobacteriaceae</taxon>
        <taxon>Mucilaginibacter</taxon>
    </lineage>
</organism>
<dbReference type="SUPFAM" id="SSF49265">
    <property type="entry name" value="Fibronectin type III"/>
    <property type="match status" value="1"/>
</dbReference>